<keyword evidence="10 12" id="KW-0694">RNA-binding</keyword>
<dbReference type="Pfam" id="PF12627">
    <property type="entry name" value="PolyA_pol_RNAbd"/>
    <property type="match status" value="1"/>
</dbReference>
<name>A0A1X0YDL8_9BACT</name>
<dbReference type="GO" id="GO:0000166">
    <property type="term" value="F:nucleotide binding"/>
    <property type="evidence" value="ECO:0007669"/>
    <property type="project" value="UniProtKB-KW"/>
</dbReference>
<organism evidence="14 15">
    <name type="scientific">Geothermobacter hydrogeniphilus</name>
    <dbReference type="NCBI Taxonomy" id="1969733"/>
    <lineage>
        <taxon>Bacteria</taxon>
        <taxon>Pseudomonadati</taxon>
        <taxon>Thermodesulfobacteriota</taxon>
        <taxon>Desulfuromonadia</taxon>
        <taxon>Desulfuromonadales</taxon>
        <taxon>Geothermobacteraceae</taxon>
        <taxon>Geothermobacter</taxon>
    </lineage>
</organism>
<dbReference type="PANTHER" id="PTHR47788">
    <property type="entry name" value="POLYA POLYMERASE"/>
    <property type="match status" value="1"/>
</dbReference>
<dbReference type="Gene3D" id="3.30.460.10">
    <property type="entry name" value="Beta Polymerase, domain 2"/>
    <property type="match status" value="1"/>
</dbReference>
<keyword evidence="5" id="KW-0819">tRNA processing</keyword>
<dbReference type="Pfam" id="PF00571">
    <property type="entry name" value="CBS"/>
    <property type="match status" value="2"/>
</dbReference>
<dbReference type="InterPro" id="IPR043519">
    <property type="entry name" value="NT_sf"/>
</dbReference>
<sequence>MDVITTHINADFDCLGAMVAARKLYPDAEMVFPGSQERNLREFFLRSTIYAYDFKRLRDIDMEQVERLILVDVRQSDRIGPFGEVARRPGVEVHIYDHHPTGPGDLHGTYEVIRPVGSTVTLFCQLFAEQQIRPDADEATLMMLGLYEDTGSLQFSSTTRADFEAAAFLLDCGAALSAVADFLTQELTADQVGLLHQLLQNRQILTVNGHEICISQATSEQYVGDLAVLAHKLKDMENLDALIIAVRMADRIFLVGRSRIPEVHVGAILEEFGGGGHPFAASGTVRDQTLVQVLDRLPQVLQRQVRPRWLAGQLMSSPVKSVAAGETIGTARELLNRYNVNVLPVLDDTGQVVGLISRQTVDKAAHHGLQAHSVGSYMDGSFTTVSPETPLHQLQELIVADNQRLVPVVEEGRLVGVLTRTDLLRQLLSFEQHPHGQALPGQRRMGGPWLKKKQLGRFMRERLPRDLQQRLRSFGRVGEELGAQVYLVGGMVRDLLLRQDNFDVDLVVEGDGIAFAREIAAREGCRLRTHQKFGTAVLIFADGFKVDVASARMEYYQQPAALPTVEYASIKLDLFRRDFTINTLAIALNEGSFGELLDFFGGQRDLKDRAVRVLHNLSFVEDPTRVYRAVRFEQRLGFRMGRPTEHLLRSAVRQGFIERVGGNRLFRELELILREPDPWPAIQRMADLDLLKYIHPNLKVDARMPGLVAETRRVVHWYQLLYLHQPCEPWLVFLLSLTARLDDDSMLGMCRRLKVAPRFLDLLCEQRRAAKKVLAGLRRRVRRGTEPKASDLYRMLRPLDSEMLLFLMALGDDSIRQWVGHYLSSLQQVRCELNGHDLERLGLPPGPLFREILDTLLAGRLNGRLHSRDDELALVRKRFLRCRSEPGATVD</sequence>
<evidence type="ECO:0000256" key="8">
    <source>
        <dbReference type="ARBA" id="ARBA00022741"/>
    </source>
</evidence>
<dbReference type="SUPFAM" id="SSF81301">
    <property type="entry name" value="Nucleotidyltransferase"/>
    <property type="match status" value="1"/>
</dbReference>
<evidence type="ECO:0000256" key="1">
    <source>
        <dbReference type="ARBA" id="ARBA00001946"/>
    </source>
</evidence>
<evidence type="ECO:0000313" key="15">
    <source>
        <dbReference type="Proteomes" id="UP000193136"/>
    </source>
</evidence>
<dbReference type="STRING" id="1969733.B5V00_00045"/>
<dbReference type="InterPro" id="IPR003156">
    <property type="entry name" value="DHHA1_dom"/>
</dbReference>
<dbReference type="GO" id="GO:0008033">
    <property type="term" value="P:tRNA processing"/>
    <property type="evidence" value="ECO:0007669"/>
    <property type="project" value="UniProtKB-KW"/>
</dbReference>
<keyword evidence="8" id="KW-0547">Nucleotide-binding</keyword>
<comment type="similarity">
    <text evidence="2 12">Belongs to the tRNA nucleotidyltransferase/poly(A) polymerase family.</text>
</comment>
<gene>
    <name evidence="14" type="ORF">B5V00_00045</name>
</gene>
<dbReference type="PROSITE" id="PS51371">
    <property type="entry name" value="CBS"/>
    <property type="match status" value="2"/>
</dbReference>
<dbReference type="Gene3D" id="3.10.310.30">
    <property type="match status" value="1"/>
</dbReference>
<evidence type="ECO:0000256" key="10">
    <source>
        <dbReference type="ARBA" id="ARBA00022884"/>
    </source>
</evidence>
<dbReference type="Pfam" id="PF02272">
    <property type="entry name" value="DHHA1"/>
    <property type="match status" value="1"/>
</dbReference>
<dbReference type="InterPro" id="IPR001667">
    <property type="entry name" value="DDH_dom"/>
</dbReference>
<evidence type="ECO:0000256" key="4">
    <source>
        <dbReference type="ARBA" id="ARBA00022679"/>
    </source>
</evidence>
<proteinExistence type="inferred from homology"/>
<evidence type="ECO:0000256" key="9">
    <source>
        <dbReference type="ARBA" id="ARBA00022842"/>
    </source>
</evidence>
<dbReference type="InterPro" id="IPR046342">
    <property type="entry name" value="CBS_dom_sf"/>
</dbReference>
<dbReference type="Gene3D" id="3.90.1640.10">
    <property type="entry name" value="inorganic pyrophosphatase (n-terminal core)"/>
    <property type="match status" value="1"/>
</dbReference>
<keyword evidence="11" id="KW-0129">CBS domain</keyword>
<dbReference type="GO" id="GO:0016779">
    <property type="term" value="F:nucleotidyltransferase activity"/>
    <property type="evidence" value="ECO:0007669"/>
    <property type="project" value="UniProtKB-KW"/>
</dbReference>
<keyword evidence="4 12" id="KW-0808">Transferase</keyword>
<accession>A0A1X0YDL8</accession>
<keyword evidence="6" id="KW-0548">Nucleotidyltransferase</keyword>
<protein>
    <submittedName>
        <fullName evidence="14">Polya polymerase</fullName>
    </submittedName>
</protein>
<evidence type="ECO:0000256" key="7">
    <source>
        <dbReference type="ARBA" id="ARBA00022723"/>
    </source>
</evidence>
<evidence type="ECO:0000256" key="2">
    <source>
        <dbReference type="ARBA" id="ARBA00007265"/>
    </source>
</evidence>
<dbReference type="SUPFAM" id="SSF54631">
    <property type="entry name" value="CBS-domain pair"/>
    <property type="match status" value="1"/>
</dbReference>
<dbReference type="InterPro" id="IPR032828">
    <property type="entry name" value="PolyA_RNA-bd"/>
</dbReference>
<dbReference type="PANTHER" id="PTHR47788:SF1">
    <property type="entry name" value="A-ADDING TRNA NUCLEOTIDYLTRANSFERASE"/>
    <property type="match status" value="1"/>
</dbReference>
<keyword evidence="9" id="KW-0460">Magnesium</keyword>
<dbReference type="OrthoDB" id="9805698at2"/>
<dbReference type="EMBL" id="NAAD01000001">
    <property type="protein sequence ID" value="ORJ63295.1"/>
    <property type="molecule type" value="Genomic_DNA"/>
</dbReference>
<comment type="cofactor">
    <cofactor evidence="1">
        <name>Mg(2+)</name>
        <dbReference type="ChEBI" id="CHEBI:18420"/>
    </cofactor>
</comment>
<dbReference type="AlphaFoldDB" id="A0A1X0YDL8"/>
<dbReference type="Pfam" id="PF01368">
    <property type="entry name" value="DHH"/>
    <property type="match status" value="1"/>
</dbReference>
<evidence type="ECO:0000256" key="3">
    <source>
        <dbReference type="ARBA" id="ARBA00022555"/>
    </source>
</evidence>
<evidence type="ECO:0000259" key="13">
    <source>
        <dbReference type="PROSITE" id="PS51371"/>
    </source>
</evidence>
<keyword evidence="3" id="KW-0820">tRNA-binding</keyword>
<dbReference type="GO" id="GO:0046872">
    <property type="term" value="F:metal ion binding"/>
    <property type="evidence" value="ECO:0007669"/>
    <property type="project" value="UniProtKB-KW"/>
</dbReference>
<dbReference type="Pfam" id="PF01743">
    <property type="entry name" value="PolyA_pol"/>
    <property type="match status" value="1"/>
</dbReference>
<evidence type="ECO:0000256" key="5">
    <source>
        <dbReference type="ARBA" id="ARBA00022694"/>
    </source>
</evidence>
<feature type="domain" description="CBS" evidence="13">
    <location>
        <begin position="315"/>
        <end position="374"/>
    </location>
</feature>
<keyword evidence="7" id="KW-0479">Metal-binding</keyword>
<evidence type="ECO:0000256" key="6">
    <source>
        <dbReference type="ARBA" id="ARBA00022695"/>
    </source>
</evidence>
<dbReference type="RefSeq" id="WP_085008240.1">
    <property type="nucleotide sequence ID" value="NZ_NAAD01000001.1"/>
</dbReference>
<keyword evidence="15" id="KW-1185">Reference proteome</keyword>
<dbReference type="InterPro" id="IPR002646">
    <property type="entry name" value="PolA_pol_head_dom"/>
</dbReference>
<dbReference type="InterPro" id="IPR000644">
    <property type="entry name" value="CBS_dom"/>
</dbReference>
<dbReference type="SUPFAM" id="SSF64182">
    <property type="entry name" value="DHH phosphoesterases"/>
    <property type="match status" value="1"/>
</dbReference>
<comment type="caution">
    <text evidence="14">The sequence shown here is derived from an EMBL/GenBank/DDBJ whole genome shotgun (WGS) entry which is preliminary data.</text>
</comment>
<feature type="domain" description="CBS" evidence="13">
    <location>
        <begin position="378"/>
        <end position="435"/>
    </location>
</feature>
<dbReference type="Proteomes" id="UP000193136">
    <property type="component" value="Unassembled WGS sequence"/>
</dbReference>
<evidence type="ECO:0000256" key="11">
    <source>
        <dbReference type="PROSITE-ProRule" id="PRU00703"/>
    </source>
</evidence>
<evidence type="ECO:0000256" key="12">
    <source>
        <dbReference type="RuleBase" id="RU003953"/>
    </source>
</evidence>
<evidence type="ECO:0000313" key="14">
    <source>
        <dbReference type="EMBL" id="ORJ63295.1"/>
    </source>
</evidence>
<dbReference type="GO" id="GO:0000049">
    <property type="term" value="F:tRNA binding"/>
    <property type="evidence" value="ECO:0007669"/>
    <property type="project" value="UniProtKB-KW"/>
</dbReference>
<dbReference type="InterPro" id="IPR052390">
    <property type="entry name" value="tRNA_nt/polyA_polymerase"/>
</dbReference>
<reference evidence="14 15" key="1">
    <citation type="submission" date="2017-03" db="EMBL/GenBank/DDBJ databases">
        <title>Genome sequence of Geothermobacter sp. EPR-M, Deep-Sea Iron Reducer.</title>
        <authorList>
            <person name="Tully B."/>
            <person name="Savalia P."/>
            <person name="Abuyen K."/>
            <person name="Baughan C."/>
            <person name="Romero E."/>
            <person name="Ronkowski C."/>
            <person name="Torres B."/>
            <person name="Tremblay J."/>
            <person name="Trujillo A."/>
            <person name="Tyler M."/>
            <person name="Perez-Rodriguez I."/>
            <person name="Amend J."/>
        </authorList>
    </citation>
    <scope>NUCLEOTIDE SEQUENCE [LARGE SCALE GENOMIC DNA]</scope>
    <source>
        <strain evidence="14 15">EPR-M</strain>
    </source>
</reference>
<dbReference type="InterPro" id="IPR038763">
    <property type="entry name" value="DHH_sf"/>
</dbReference>
<dbReference type="Gene3D" id="3.10.580.10">
    <property type="entry name" value="CBS-domain"/>
    <property type="match status" value="1"/>
</dbReference>
<dbReference type="CDD" id="cd05398">
    <property type="entry name" value="NT_ClassII-CCAase"/>
    <property type="match status" value="1"/>
</dbReference>
<dbReference type="SMART" id="SM00116">
    <property type="entry name" value="CBS"/>
    <property type="match status" value="2"/>
</dbReference>
<dbReference type="Gene3D" id="1.10.3090.10">
    <property type="entry name" value="cca-adding enzyme, domain 2"/>
    <property type="match status" value="1"/>
</dbReference>
<dbReference type="SUPFAM" id="SSF81891">
    <property type="entry name" value="Poly A polymerase C-terminal region-like"/>
    <property type="match status" value="1"/>
</dbReference>